<accession>A0ABR2Y213</accession>
<dbReference type="EMBL" id="JARVKM010000008">
    <property type="protein sequence ID" value="KAK9780115.1"/>
    <property type="molecule type" value="Genomic_DNA"/>
</dbReference>
<dbReference type="PANTHER" id="PTHR13887:SF41">
    <property type="entry name" value="THIOREDOXIN SUPERFAMILY PROTEIN"/>
    <property type="match status" value="1"/>
</dbReference>
<feature type="compositionally biased region" description="Polar residues" evidence="1">
    <location>
        <begin position="166"/>
        <end position="178"/>
    </location>
</feature>
<feature type="compositionally biased region" description="Low complexity" evidence="1">
    <location>
        <begin position="179"/>
        <end position="190"/>
    </location>
</feature>
<gene>
    <name evidence="3" type="ORF">SCAR479_03239</name>
</gene>
<reference evidence="3 4" key="1">
    <citation type="submission" date="2024-02" db="EMBL/GenBank/DDBJ databases">
        <title>First draft genome assembly of two strains of Seiridium cardinale.</title>
        <authorList>
            <person name="Emiliani G."/>
            <person name="Scali E."/>
        </authorList>
    </citation>
    <scope>NUCLEOTIDE SEQUENCE [LARGE SCALE GENOMIC DNA]</scope>
    <source>
        <strain evidence="3 4">BM-138-000479</strain>
    </source>
</reference>
<dbReference type="InterPro" id="IPR036249">
    <property type="entry name" value="Thioredoxin-like_sf"/>
</dbReference>
<organism evidence="3 4">
    <name type="scientific">Seiridium cardinale</name>
    <dbReference type="NCBI Taxonomy" id="138064"/>
    <lineage>
        <taxon>Eukaryota</taxon>
        <taxon>Fungi</taxon>
        <taxon>Dikarya</taxon>
        <taxon>Ascomycota</taxon>
        <taxon>Pezizomycotina</taxon>
        <taxon>Sordariomycetes</taxon>
        <taxon>Xylariomycetidae</taxon>
        <taxon>Amphisphaeriales</taxon>
        <taxon>Sporocadaceae</taxon>
        <taxon>Seiridium</taxon>
    </lineage>
</organism>
<feature type="domain" description="DSBA-like thioredoxin" evidence="2">
    <location>
        <begin position="39"/>
        <end position="186"/>
    </location>
</feature>
<keyword evidence="4" id="KW-1185">Reference proteome</keyword>
<protein>
    <submittedName>
        <fullName evidence="3">Thioredoxin-like protein</fullName>
    </submittedName>
</protein>
<evidence type="ECO:0000313" key="4">
    <source>
        <dbReference type="Proteomes" id="UP001465668"/>
    </source>
</evidence>
<dbReference type="Proteomes" id="UP001465668">
    <property type="component" value="Unassembled WGS sequence"/>
</dbReference>
<evidence type="ECO:0000313" key="3">
    <source>
        <dbReference type="EMBL" id="KAK9780115.1"/>
    </source>
</evidence>
<name>A0ABR2Y213_9PEZI</name>
<dbReference type="PANTHER" id="PTHR13887">
    <property type="entry name" value="GLUTATHIONE S-TRANSFERASE KAPPA"/>
    <property type="match status" value="1"/>
</dbReference>
<dbReference type="Pfam" id="PF01323">
    <property type="entry name" value="DSBA"/>
    <property type="match status" value="1"/>
</dbReference>
<dbReference type="Gene3D" id="3.40.30.10">
    <property type="entry name" value="Glutaredoxin"/>
    <property type="match status" value="1"/>
</dbReference>
<dbReference type="InterPro" id="IPR001853">
    <property type="entry name" value="DSBA-like_thioredoxin_dom"/>
</dbReference>
<sequence length="346" mass="37456">MASIKDLLSFIKDTANSPGPPSRSATNQSTPALENLHFTVEFILDTICPHCYIGLRNLNTAIRLYKEQQPNATFEVTCSPIVLNPGAGRSDIPPPASLEHPRHSVGIKGTYYERTRGFASSTIEAWTRQGAGVGIQFDWQGGLTGNSRDSHKLLRLALEANPSTYRSSSFTQASGYNRSATTSSSAQQSTITPGARGPDTQMKLAETIYREYFENNHDISDRSWLLNIGTSLTNLPAAEIRACLESEDWDHSIDRLSDRSKQEFNAVPVFIIQGRYVAGGWQTPEKFLEVFERIRLAGPNAPGGMLSVPGGGWWMPGGVFRGASQAASQCASQGAGLSPSSADAGN</sequence>
<comment type="caution">
    <text evidence="3">The sequence shown here is derived from an EMBL/GenBank/DDBJ whole genome shotgun (WGS) entry which is preliminary data.</text>
</comment>
<evidence type="ECO:0000259" key="2">
    <source>
        <dbReference type="Pfam" id="PF01323"/>
    </source>
</evidence>
<dbReference type="SUPFAM" id="SSF52833">
    <property type="entry name" value="Thioredoxin-like"/>
    <property type="match status" value="1"/>
</dbReference>
<proteinExistence type="predicted"/>
<evidence type="ECO:0000256" key="1">
    <source>
        <dbReference type="SAM" id="MobiDB-lite"/>
    </source>
</evidence>
<feature type="region of interest" description="Disordered" evidence="1">
    <location>
        <begin position="166"/>
        <end position="199"/>
    </location>
</feature>